<comment type="subcellular location">
    <subcellularLocation>
        <location evidence="1">Nucleus</location>
    </subcellularLocation>
</comment>
<dbReference type="InterPro" id="IPR052610">
    <property type="entry name" value="bHLH_transcription_regulator"/>
</dbReference>
<dbReference type="InterPro" id="IPR036638">
    <property type="entry name" value="HLH_DNA-bd_sf"/>
</dbReference>
<dbReference type="PROSITE" id="PS50888">
    <property type="entry name" value="BHLH"/>
    <property type="match status" value="1"/>
</dbReference>
<feature type="domain" description="BHLH" evidence="5">
    <location>
        <begin position="157"/>
        <end position="198"/>
    </location>
</feature>
<reference evidence="7" key="1">
    <citation type="journal article" date="2017" name="Front. Plant Sci.">
        <title>Climate Clever Clovers: New Paradigm to Reduce the Environmental Footprint of Ruminants by Breeding Low Methanogenic Forages Utilizing Haplotype Variation.</title>
        <authorList>
            <person name="Kaur P."/>
            <person name="Appels R."/>
            <person name="Bayer P.E."/>
            <person name="Keeble-Gagnere G."/>
            <person name="Wang J."/>
            <person name="Hirakawa H."/>
            <person name="Shirasawa K."/>
            <person name="Vercoe P."/>
            <person name="Stefanova K."/>
            <person name="Durmic Z."/>
            <person name="Nichols P."/>
            <person name="Revell C."/>
            <person name="Isobe S.N."/>
            <person name="Edwards D."/>
            <person name="Erskine W."/>
        </authorList>
    </citation>
    <scope>NUCLEOTIDE SEQUENCE [LARGE SCALE GENOMIC DNA]</scope>
    <source>
        <strain evidence="7">cv. Daliak</strain>
    </source>
</reference>
<dbReference type="EMBL" id="DF973516">
    <property type="protein sequence ID" value="GAU33118.1"/>
    <property type="molecule type" value="Genomic_DNA"/>
</dbReference>
<dbReference type="GO" id="GO:0046983">
    <property type="term" value="F:protein dimerization activity"/>
    <property type="evidence" value="ECO:0007669"/>
    <property type="project" value="InterPro"/>
</dbReference>
<accession>A0A2Z6MLK5</accession>
<proteinExistence type="predicted"/>
<organism evidence="6 7">
    <name type="scientific">Trifolium subterraneum</name>
    <name type="common">Subterranean clover</name>
    <dbReference type="NCBI Taxonomy" id="3900"/>
    <lineage>
        <taxon>Eukaryota</taxon>
        <taxon>Viridiplantae</taxon>
        <taxon>Streptophyta</taxon>
        <taxon>Embryophyta</taxon>
        <taxon>Tracheophyta</taxon>
        <taxon>Spermatophyta</taxon>
        <taxon>Magnoliopsida</taxon>
        <taxon>eudicotyledons</taxon>
        <taxon>Gunneridae</taxon>
        <taxon>Pentapetalae</taxon>
        <taxon>rosids</taxon>
        <taxon>fabids</taxon>
        <taxon>Fabales</taxon>
        <taxon>Fabaceae</taxon>
        <taxon>Papilionoideae</taxon>
        <taxon>50 kb inversion clade</taxon>
        <taxon>NPAAA clade</taxon>
        <taxon>Hologalegina</taxon>
        <taxon>IRL clade</taxon>
        <taxon>Trifolieae</taxon>
        <taxon>Trifolium</taxon>
    </lineage>
</organism>
<evidence type="ECO:0000313" key="7">
    <source>
        <dbReference type="Proteomes" id="UP000242715"/>
    </source>
</evidence>
<evidence type="ECO:0000259" key="5">
    <source>
        <dbReference type="PROSITE" id="PS50888"/>
    </source>
</evidence>
<dbReference type="GO" id="GO:0005634">
    <property type="term" value="C:nucleus"/>
    <property type="evidence" value="ECO:0007669"/>
    <property type="project" value="UniProtKB-SubCell"/>
</dbReference>
<keyword evidence="3" id="KW-0804">Transcription</keyword>
<dbReference type="Proteomes" id="UP000242715">
    <property type="component" value="Unassembled WGS sequence"/>
</dbReference>
<dbReference type="OrthoDB" id="1436679at2759"/>
<sequence>MECGDDYLLEKYSAVNIDGDDFLREILLQTPEQSLMYSESENGSVTVNINGDVEVVENMVKSNSSNSIMSQEQEQQGLKSKEVVVPRRCSSPTTYILSFDNSTMIPATPEPCVNLETGKRDYCSKSDYSKKNKRSSEKAEIMKISKTQGVKKARSGSQCVDHIMAERKRRQELTERFIALSATIPGLSKVKYIYFLAL</sequence>
<keyword evidence="7" id="KW-1185">Reference proteome</keyword>
<evidence type="ECO:0000256" key="2">
    <source>
        <dbReference type="ARBA" id="ARBA00023015"/>
    </source>
</evidence>
<dbReference type="AlphaFoldDB" id="A0A2Z6MLK5"/>
<dbReference type="PANTHER" id="PTHR45959:SF8">
    <property type="entry name" value="PROTEIN, PUTATIVE-RELATED"/>
    <property type="match status" value="1"/>
</dbReference>
<dbReference type="SUPFAM" id="SSF47459">
    <property type="entry name" value="HLH, helix-loop-helix DNA-binding domain"/>
    <property type="match status" value="1"/>
</dbReference>
<dbReference type="InterPro" id="IPR011598">
    <property type="entry name" value="bHLH_dom"/>
</dbReference>
<evidence type="ECO:0000313" key="6">
    <source>
        <dbReference type="EMBL" id="GAU33118.1"/>
    </source>
</evidence>
<name>A0A2Z6MLK5_TRISU</name>
<dbReference type="PANTHER" id="PTHR45959">
    <property type="entry name" value="BHLH TRANSCRIPTION FACTOR"/>
    <property type="match status" value="1"/>
</dbReference>
<keyword evidence="2" id="KW-0805">Transcription regulation</keyword>
<evidence type="ECO:0000256" key="3">
    <source>
        <dbReference type="ARBA" id="ARBA00023163"/>
    </source>
</evidence>
<gene>
    <name evidence="6" type="ORF">TSUD_259690</name>
</gene>
<evidence type="ECO:0000256" key="1">
    <source>
        <dbReference type="ARBA" id="ARBA00004123"/>
    </source>
</evidence>
<evidence type="ECO:0000256" key="4">
    <source>
        <dbReference type="ARBA" id="ARBA00023242"/>
    </source>
</evidence>
<protein>
    <recommendedName>
        <fullName evidence="5">BHLH domain-containing protein</fullName>
    </recommendedName>
</protein>
<keyword evidence="4" id="KW-0539">Nucleus</keyword>